<dbReference type="PROSITE" id="PS51050">
    <property type="entry name" value="ZF_CW"/>
    <property type="match status" value="1"/>
</dbReference>
<keyword evidence="2" id="KW-0863">Zinc-finger</keyword>
<dbReference type="GO" id="GO:0008270">
    <property type="term" value="F:zinc ion binding"/>
    <property type="evidence" value="ECO:0007669"/>
    <property type="project" value="UniProtKB-KW"/>
</dbReference>
<evidence type="ECO:0000256" key="3">
    <source>
        <dbReference type="ARBA" id="ARBA00022833"/>
    </source>
</evidence>
<reference evidence="7" key="1">
    <citation type="journal article" date="2023" name="Mol. Biol. Evol.">
        <title>Third-Generation Sequencing Reveals the Adaptive Role of the Epigenome in Three Deep-Sea Polychaetes.</title>
        <authorList>
            <person name="Perez M."/>
            <person name="Aroh O."/>
            <person name="Sun Y."/>
            <person name="Lan Y."/>
            <person name="Juniper S.K."/>
            <person name="Young C.R."/>
            <person name="Angers B."/>
            <person name="Qian P.Y."/>
        </authorList>
    </citation>
    <scope>NUCLEOTIDE SEQUENCE</scope>
    <source>
        <strain evidence="7">P08H-3</strain>
    </source>
</reference>
<gene>
    <name evidence="7" type="ORF">LSH36_488g02026</name>
</gene>
<dbReference type="AlphaFoldDB" id="A0AAD9JAD4"/>
<accession>A0AAD9JAD4</accession>
<feature type="region of interest" description="Disordered" evidence="5">
    <location>
        <begin position="277"/>
        <end position="298"/>
    </location>
</feature>
<dbReference type="Pfam" id="PF07496">
    <property type="entry name" value="zf-CW"/>
    <property type="match status" value="1"/>
</dbReference>
<comment type="caution">
    <text evidence="7">The sequence shown here is derived from an EMBL/GenBank/DDBJ whole genome shotgun (WGS) entry which is preliminary data.</text>
</comment>
<keyword evidence="4" id="KW-0175">Coiled coil</keyword>
<feature type="region of interest" description="Disordered" evidence="5">
    <location>
        <begin position="445"/>
        <end position="467"/>
    </location>
</feature>
<dbReference type="GO" id="GO:0016887">
    <property type="term" value="F:ATP hydrolysis activity"/>
    <property type="evidence" value="ECO:0007669"/>
    <property type="project" value="InterPro"/>
</dbReference>
<protein>
    <recommendedName>
        <fullName evidence="6">CW-type domain-containing protein</fullName>
    </recommendedName>
</protein>
<evidence type="ECO:0000313" key="7">
    <source>
        <dbReference type="EMBL" id="KAK2148625.1"/>
    </source>
</evidence>
<evidence type="ECO:0000259" key="6">
    <source>
        <dbReference type="PROSITE" id="PS51050"/>
    </source>
</evidence>
<proteinExistence type="predicted"/>
<dbReference type="InterPro" id="IPR011124">
    <property type="entry name" value="Znf_CW"/>
</dbReference>
<sequence>MIAQYLENWDGFIKGVGSRQDSYRFADGMIELDFQSKSNDILNSERQEFDFTMTQRPIKEHVPEYRRSLREYCSILFLKPRMKIILRDKKVKTKLISKSLSKTEKDCYKPRYLDKPVKMIFGFSNSKEDYGLMMYHSNRLIKAYERIGCQKQANELGVGVVSVVEVDFLEPIHNKQDFNKTDRYNAFISAAAIKLKDYWIAKTNSGILSEQRCKADCTWVQCDNCLKWRRLPDGFTDEGLPDKWFCYMNPDSTHTQCDIVEECEDEDEFQVRRSYDKVNKKKSSSGKHNQGNASDLETTQMNFEIATQREMEQRNHIKRLQENRKEIELRLNQVQNNINEQYSHTNVLDRIAKFGEQPQMKVQNDKNKILIPVRSDNVATTHNEPHTSVNCKQEKVVTFIQNGSIVTKTLQGKKRRYHNGDSVILIESDDKNCCTIVSDTKSAKKSDSSVNETHYQKKTEQTPGKTLQTVSISSHRTSPDNNVTGCIADVRTLIRPKCADKQTQASPDLIGGDNAKAQSSDDTSGVCFKCGSTDTKDNVKLLQVRLEETTSKLTGLRNNVRKLLQTILTDIKIENLEFIDPIVSEMVRVNDEEDSNK</sequence>
<dbReference type="EMBL" id="JAODUP010000488">
    <property type="protein sequence ID" value="KAK2148625.1"/>
    <property type="molecule type" value="Genomic_DNA"/>
</dbReference>
<name>A0AAD9JAD4_9ANNE</name>
<keyword evidence="8" id="KW-1185">Reference proteome</keyword>
<feature type="compositionally biased region" description="Polar residues" evidence="5">
    <location>
        <begin position="286"/>
        <end position="298"/>
    </location>
</feature>
<dbReference type="Pfam" id="PF17942">
    <property type="entry name" value="Morc6_S5"/>
    <property type="match status" value="1"/>
</dbReference>
<feature type="coiled-coil region" evidence="4">
    <location>
        <begin position="310"/>
        <end position="337"/>
    </location>
</feature>
<keyword evidence="3" id="KW-0862">Zinc</keyword>
<feature type="region of interest" description="Disordered" evidence="5">
    <location>
        <begin position="503"/>
        <end position="523"/>
    </location>
</feature>
<evidence type="ECO:0000313" key="8">
    <source>
        <dbReference type="Proteomes" id="UP001208570"/>
    </source>
</evidence>
<dbReference type="PANTHER" id="PTHR23336:SF22">
    <property type="entry name" value="MORC FAMILY CW-TYPE ZINC FINGER PROTEIN 4"/>
    <property type="match status" value="1"/>
</dbReference>
<dbReference type="GO" id="GO:0005654">
    <property type="term" value="C:nucleoplasm"/>
    <property type="evidence" value="ECO:0007669"/>
    <property type="project" value="TreeGrafter"/>
</dbReference>
<feature type="domain" description="CW-type" evidence="6">
    <location>
        <begin position="213"/>
        <end position="265"/>
    </location>
</feature>
<organism evidence="7 8">
    <name type="scientific">Paralvinella palmiformis</name>
    <dbReference type="NCBI Taxonomy" id="53620"/>
    <lineage>
        <taxon>Eukaryota</taxon>
        <taxon>Metazoa</taxon>
        <taxon>Spiralia</taxon>
        <taxon>Lophotrochozoa</taxon>
        <taxon>Annelida</taxon>
        <taxon>Polychaeta</taxon>
        <taxon>Sedentaria</taxon>
        <taxon>Canalipalpata</taxon>
        <taxon>Terebellida</taxon>
        <taxon>Terebelliformia</taxon>
        <taxon>Alvinellidae</taxon>
        <taxon>Paralvinella</taxon>
    </lineage>
</organism>
<dbReference type="Gene3D" id="3.30.40.100">
    <property type="match status" value="1"/>
</dbReference>
<evidence type="ECO:0000256" key="2">
    <source>
        <dbReference type="ARBA" id="ARBA00022771"/>
    </source>
</evidence>
<evidence type="ECO:0000256" key="5">
    <source>
        <dbReference type="SAM" id="MobiDB-lite"/>
    </source>
</evidence>
<keyword evidence="1" id="KW-0479">Metal-binding</keyword>
<evidence type="ECO:0000256" key="4">
    <source>
        <dbReference type="SAM" id="Coils"/>
    </source>
</evidence>
<evidence type="ECO:0000256" key="1">
    <source>
        <dbReference type="ARBA" id="ARBA00022723"/>
    </source>
</evidence>
<dbReference type="Proteomes" id="UP001208570">
    <property type="component" value="Unassembled WGS sequence"/>
</dbReference>
<dbReference type="InterPro" id="IPR041006">
    <property type="entry name" value="Morc_S5"/>
</dbReference>
<feature type="coiled-coil region" evidence="4">
    <location>
        <begin position="539"/>
        <end position="566"/>
    </location>
</feature>
<dbReference type="PANTHER" id="PTHR23336">
    <property type="entry name" value="ZINC FINGER CW-TYPE COILED-COIL DOMAIN PROTEIN 3"/>
    <property type="match status" value="1"/>
</dbReference>
<dbReference type="InterPro" id="IPR045261">
    <property type="entry name" value="MORC_ATPase"/>
</dbReference>